<dbReference type="Pfam" id="PF04825">
    <property type="entry name" value="Rad21_Rec8_N"/>
    <property type="match status" value="1"/>
</dbReference>
<evidence type="ECO:0000259" key="4">
    <source>
        <dbReference type="Pfam" id="PF04825"/>
    </source>
</evidence>
<dbReference type="InterPro" id="IPR006910">
    <property type="entry name" value="Rad21_Rec8_N"/>
</dbReference>
<dbReference type="GO" id="GO:0007064">
    <property type="term" value="P:mitotic sister chromatid cohesion"/>
    <property type="evidence" value="ECO:0007669"/>
    <property type="project" value="TreeGrafter"/>
</dbReference>
<dbReference type="GO" id="GO:0030892">
    <property type="term" value="C:mitotic cohesin complex"/>
    <property type="evidence" value="ECO:0007669"/>
    <property type="project" value="TreeGrafter"/>
</dbReference>
<feature type="compositionally biased region" description="Basic and acidic residues" evidence="3">
    <location>
        <begin position="426"/>
        <end position="437"/>
    </location>
</feature>
<keyword evidence="2" id="KW-0539">Nucleus</keyword>
<evidence type="ECO:0000313" key="6">
    <source>
        <dbReference type="Proteomes" id="UP000325780"/>
    </source>
</evidence>
<gene>
    <name evidence="5" type="ORF">BDV25DRAFT_132679</name>
</gene>
<evidence type="ECO:0000256" key="3">
    <source>
        <dbReference type="SAM" id="MobiDB-lite"/>
    </source>
</evidence>
<dbReference type="EMBL" id="ML742244">
    <property type="protein sequence ID" value="KAE8146755.1"/>
    <property type="molecule type" value="Genomic_DNA"/>
</dbReference>
<keyword evidence="6" id="KW-1185">Reference proteome</keyword>
<dbReference type="OrthoDB" id="5427633at2759"/>
<dbReference type="GO" id="GO:0003682">
    <property type="term" value="F:chromatin binding"/>
    <property type="evidence" value="ECO:0007669"/>
    <property type="project" value="TreeGrafter"/>
</dbReference>
<dbReference type="PANTHER" id="PTHR12585:SF70">
    <property type="entry name" value="RAD21_REC8 N TERMINAL DOMAIN PROTEIN (AFU_ORTHOLOGUE AFUA_6G02900)"/>
    <property type="match status" value="1"/>
</dbReference>
<feature type="region of interest" description="Disordered" evidence="3">
    <location>
        <begin position="236"/>
        <end position="260"/>
    </location>
</feature>
<dbReference type="InterPro" id="IPR039781">
    <property type="entry name" value="Rad21/Rec8-like"/>
</dbReference>
<evidence type="ECO:0000256" key="1">
    <source>
        <dbReference type="ARBA" id="ARBA00004123"/>
    </source>
</evidence>
<comment type="subcellular location">
    <subcellularLocation>
        <location evidence="1">Nucleus</location>
    </subcellularLocation>
</comment>
<dbReference type="Proteomes" id="UP000325780">
    <property type="component" value="Unassembled WGS sequence"/>
</dbReference>
<feature type="region of interest" description="Disordered" evidence="3">
    <location>
        <begin position="486"/>
        <end position="533"/>
    </location>
</feature>
<dbReference type="AlphaFoldDB" id="A0A5N6TKA5"/>
<dbReference type="GO" id="GO:0005634">
    <property type="term" value="C:nucleus"/>
    <property type="evidence" value="ECO:0007669"/>
    <property type="project" value="UniProtKB-SubCell"/>
</dbReference>
<feature type="domain" description="Rad21/Rec8-like protein N-terminal" evidence="4">
    <location>
        <begin position="1"/>
        <end position="107"/>
    </location>
</feature>
<feature type="compositionally biased region" description="Basic and acidic residues" evidence="3">
    <location>
        <begin position="240"/>
        <end position="260"/>
    </location>
</feature>
<evidence type="ECO:0000313" key="5">
    <source>
        <dbReference type="EMBL" id="KAE8146755.1"/>
    </source>
</evidence>
<reference evidence="5 6" key="1">
    <citation type="submission" date="2019-04" db="EMBL/GenBank/DDBJ databases">
        <title>Friends and foes A comparative genomics study of 23 Aspergillus species from section Flavi.</title>
        <authorList>
            <consortium name="DOE Joint Genome Institute"/>
            <person name="Kjaerbolling I."/>
            <person name="Vesth T."/>
            <person name="Frisvad J.C."/>
            <person name="Nybo J.L."/>
            <person name="Theobald S."/>
            <person name="Kildgaard S."/>
            <person name="Isbrandt T."/>
            <person name="Kuo A."/>
            <person name="Sato A."/>
            <person name="Lyhne E.K."/>
            <person name="Kogle M.E."/>
            <person name="Wiebenga A."/>
            <person name="Kun R.S."/>
            <person name="Lubbers R.J."/>
            <person name="Makela M.R."/>
            <person name="Barry K."/>
            <person name="Chovatia M."/>
            <person name="Clum A."/>
            <person name="Daum C."/>
            <person name="Haridas S."/>
            <person name="He G."/>
            <person name="LaButti K."/>
            <person name="Lipzen A."/>
            <person name="Mondo S."/>
            <person name="Riley R."/>
            <person name="Salamov A."/>
            <person name="Simmons B.A."/>
            <person name="Magnuson J.K."/>
            <person name="Henrissat B."/>
            <person name="Mortensen U.H."/>
            <person name="Larsen T.O."/>
            <person name="Devries R.P."/>
            <person name="Grigoriev I.V."/>
            <person name="Machida M."/>
            <person name="Baker S.E."/>
            <person name="Andersen M.R."/>
        </authorList>
    </citation>
    <scope>NUCLEOTIDE SEQUENCE [LARGE SCALE GENOMIC DNA]</scope>
    <source>
        <strain evidence="5 6">IBT 18842</strain>
    </source>
</reference>
<evidence type="ECO:0000256" key="2">
    <source>
        <dbReference type="ARBA" id="ARBA00023242"/>
    </source>
</evidence>
<feature type="region of interest" description="Disordered" evidence="3">
    <location>
        <begin position="408"/>
        <end position="437"/>
    </location>
</feature>
<protein>
    <submittedName>
        <fullName evidence="5">Rec8 like protein-domain-containing protein</fullName>
    </submittedName>
</protein>
<dbReference type="CDD" id="cd21789">
    <property type="entry name" value="Rad21_Rec8_M_SpRec8p-like"/>
    <property type="match status" value="1"/>
</dbReference>
<sequence length="681" mass="74832">MFYSHEILTSPEHGVATIWLVATLGSKSISRKLNRKTILDVDVPRACNVIMDPEAPMALRLQGNLLYGVSRVFSQQCGYTLTDVQAMHDKMRTMLKILPGGGLDPTAGKARPDQLILPYDPSFLPEQDLSGLGLNLSKLSLPTETSASQQSSLLWPRTPDLSQSALSQGSSLRLNISVGDIILNDAGGFGSGTNVASSVVQGYDLIGLASRVLNEESGVLLQPDFEFDADGNLIELQRPASEDTARNRSEDARASEARDGLNDLSFDQRMLVGDDVELAVEPNTHRPHTGRLAAEKQLNVSESEDELQTDKGKAMHRTRRAKTYPLDERTSLRNRDLASMNNDYVLNMAGISKQKHQNKLSAQAKKNAASWVYGRGIGSVGLGIGTSNAPHPLQQFSGEELWNTLNQTTRPKKRKRGHLDEDNDASDARRVRAREEELGPGIVDDDIWRDVEIGRQAPSVQWDDNSSQMPWNITASIQSSKHASSAASALRGATRMSDLPSRGIAELASRGRDRTTGQRPRSRRTSASPLAGRGFPFDVDSLAIPGNDDIDGDFDLSQYLQTELFSGDTGHADAGPSMNESLEDKILRSQLNQENLNFLGFLNTRLENLSINDDREIRFSDLLPPAETAKSVATHGLMHVLSLATKSLIAVRQDEYIDRSTQYHARYDYGEIFLSLTNSNI</sequence>
<dbReference type="PANTHER" id="PTHR12585">
    <property type="entry name" value="SCC1 / RAD21 FAMILY MEMBER"/>
    <property type="match status" value="1"/>
</dbReference>
<accession>A0A5N6TKA5</accession>
<proteinExistence type="predicted"/>
<organism evidence="5 6">
    <name type="scientific">Aspergillus avenaceus</name>
    <dbReference type="NCBI Taxonomy" id="36643"/>
    <lineage>
        <taxon>Eukaryota</taxon>
        <taxon>Fungi</taxon>
        <taxon>Dikarya</taxon>
        <taxon>Ascomycota</taxon>
        <taxon>Pezizomycotina</taxon>
        <taxon>Eurotiomycetes</taxon>
        <taxon>Eurotiomycetidae</taxon>
        <taxon>Eurotiales</taxon>
        <taxon>Aspergillaceae</taxon>
        <taxon>Aspergillus</taxon>
        <taxon>Aspergillus subgen. Circumdati</taxon>
    </lineage>
</organism>
<name>A0A5N6TKA5_ASPAV</name>